<keyword evidence="3 12" id="KW-0136">Cellulose degradation</keyword>
<dbReference type="SMART" id="SM00236">
    <property type="entry name" value="fCBD"/>
    <property type="match status" value="1"/>
</dbReference>
<dbReference type="InterPro" id="IPR001524">
    <property type="entry name" value="Glyco_hydro_6_CS"/>
</dbReference>
<dbReference type="PIRSF" id="PIRSF001100">
    <property type="entry name" value="Beta_cellobiohydrolase"/>
    <property type="match status" value="1"/>
</dbReference>
<dbReference type="EMBL" id="MU856310">
    <property type="protein sequence ID" value="KAK3896999.1"/>
    <property type="molecule type" value="Genomic_DNA"/>
</dbReference>
<keyword evidence="5 12" id="KW-0119">Carbohydrate metabolism</keyword>
<proteinExistence type="inferred from homology"/>
<reference evidence="15" key="1">
    <citation type="journal article" date="2023" name="Mol. Phylogenet. Evol.">
        <title>Genome-scale phylogeny and comparative genomics of the fungal order Sordariales.</title>
        <authorList>
            <person name="Hensen N."/>
            <person name="Bonometti L."/>
            <person name="Westerberg I."/>
            <person name="Brannstrom I.O."/>
            <person name="Guillou S."/>
            <person name="Cros-Aarteil S."/>
            <person name="Calhoun S."/>
            <person name="Haridas S."/>
            <person name="Kuo A."/>
            <person name="Mondo S."/>
            <person name="Pangilinan J."/>
            <person name="Riley R."/>
            <person name="LaButti K."/>
            <person name="Andreopoulos B."/>
            <person name="Lipzen A."/>
            <person name="Chen C."/>
            <person name="Yan M."/>
            <person name="Daum C."/>
            <person name="Ng V."/>
            <person name="Clum A."/>
            <person name="Steindorff A."/>
            <person name="Ohm R.A."/>
            <person name="Martin F."/>
            <person name="Silar P."/>
            <person name="Natvig D.O."/>
            <person name="Lalanne C."/>
            <person name="Gautier V."/>
            <person name="Ament-Velasquez S.L."/>
            <person name="Kruys A."/>
            <person name="Hutchinson M.I."/>
            <person name="Powell A.J."/>
            <person name="Barry K."/>
            <person name="Miller A.N."/>
            <person name="Grigoriev I.V."/>
            <person name="Debuchy R."/>
            <person name="Gladieux P."/>
            <person name="Hiltunen Thoren M."/>
            <person name="Johannesson H."/>
        </authorList>
    </citation>
    <scope>NUCLEOTIDE SEQUENCE</scope>
    <source>
        <strain evidence="15">CBS 103.79</strain>
    </source>
</reference>
<name>A0AAN6MBD6_9PEZI</name>
<dbReference type="GO" id="GO:0005576">
    <property type="term" value="C:extracellular region"/>
    <property type="evidence" value="ECO:0007669"/>
    <property type="project" value="InterPro"/>
</dbReference>
<dbReference type="Gene3D" id="3.20.20.40">
    <property type="entry name" value="1, 4-beta cellobiohydrolase"/>
    <property type="match status" value="1"/>
</dbReference>
<dbReference type="Pfam" id="PF00734">
    <property type="entry name" value="CBM_1"/>
    <property type="match status" value="1"/>
</dbReference>
<keyword evidence="2 12" id="KW-0378">Hydrolase</keyword>
<feature type="binding site" evidence="9">
    <location>
        <position position="447"/>
    </location>
    <ligand>
        <name>substrate</name>
    </ligand>
</feature>
<dbReference type="EC" id="3.2.1.-" evidence="12"/>
<evidence type="ECO:0000256" key="9">
    <source>
        <dbReference type="PIRSR" id="PIRSR001100-2"/>
    </source>
</evidence>
<evidence type="ECO:0000313" key="15">
    <source>
        <dbReference type="EMBL" id="KAK3896999.1"/>
    </source>
</evidence>
<feature type="region of interest" description="Disordered" evidence="13">
    <location>
        <begin position="67"/>
        <end position="133"/>
    </location>
</feature>
<evidence type="ECO:0000256" key="7">
    <source>
        <dbReference type="ARBA" id="ARBA00023326"/>
    </source>
</evidence>
<evidence type="ECO:0000256" key="13">
    <source>
        <dbReference type="SAM" id="MobiDB-lite"/>
    </source>
</evidence>
<dbReference type="PRINTS" id="PR00733">
    <property type="entry name" value="GLHYDRLASE6"/>
</dbReference>
<dbReference type="PROSITE" id="PS51164">
    <property type="entry name" value="CBM1_2"/>
    <property type="match status" value="1"/>
</dbReference>
<evidence type="ECO:0000256" key="11">
    <source>
        <dbReference type="PROSITE-ProRule" id="PRU10057"/>
    </source>
</evidence>
<dbReference type="GO" id="GO:0030245">
    <property type="term" value="P:cellulose catabolic process"/>
    <property type="evidence" value="ECO:0007669"/>
    <property type="project" value="UniProtKB-KW"/>
</dbReference>
<evidence type="ECO:0000313" key="16">
    <source>
        <dbReference type="Proteomes" id="UP001303889"/>
    </source>
</evidence>
<feature type="active site" description="Proton donor" evidence="8 11">
    <location>
        <position position="270"/>
    </location>
</feature>
<feature type="active site" description="Proton acceptor" evidence="8">
    <location>
        <position position="449"/>
    </location>
</feature>
<feature type="signal peptide" evidence="12">
    <location>
        <begin position="1"/>
        <end position="17"/>
    </location>
</feature>
<dbReference type="PROSITE" id="PS00562">
    <property type="entry name" value="CBM1_1"/>
    <property type="match status" value="1"/>
</dbReference>
<feature type="binding site" evidence="9">
    <location>
        <position position="415"/>
    </location>
    <ligand>
        <name>substrate</name>
    </ligand>
</feature>
<dbReference type="PROSITE" id="PS00655">
    <property type="entry name" value="GLYCOSYL_HYDROL_F6_1"/>
    <property type="match status" value="1"/>
</dbReference>
<evidence type="ECO:0000256" key="8">
    <source>
        <dbReference type="PIRSR" id="PIRSR001100-1"/>
    </source>
</evidence>
<dbReference type="PROSITE" id="PS00656">
    <property type="entry name" value="GLYCOSYL_HYDROL_F6_2"/>
    <property type="match status" value="1"/>
</dbReference>
<evidence type="ECO:0000256" key="5">
    <source>
        <dbReference type="ARBA" id="ARBA00023277"/>
    </source>
</evidence>
<evidence type="ECO:0000256" key="4">
    <source>
        <dbReference type="ARBA" id="ARBA00023157"/>
    </source>
</evidence>
<dbReference type="Pfam" id="PF01341">
    <property type="entry name" value="Glyco_hydro_6"/>
    <property type="match status" value="1"/>
</dbReference>
<dbReference type="PANTHER" id="PTHR34876">
    <property type="match status" value="1"/>
</dbReference>
<feature type="binding site" evidence="9">
    <location>
        <position position="315"/>
    </location>
    <ligand>
        <name>substrate</name>
    </ligand>
</feature>
<evidence type="ECO:0000259" key="14">
    <source>
        <dbReference type="PROSITE" id="PS51164"/>
    </source>
</evidence>
<gene>
    <name evidence="15" type="ORF">C8A05DRAFT_39450</name>
</gene>
<evidence type="ECO:0000256" key="6">
    <source>
        <dbReference type="ARBA" id="ARBA00023295"/>
    </source>
</evidence>
<keyword evidence="16" id="KW-1185">Reference proteome</keyword>
<organism evidence="15 16">
    <name type="scientific">Staphylotrichum tortipilum</name>
    <dbReference type="NCBI Taxonomy" id="2831512"/>
    <lineage>
        <taxon>Eukaryota</taxon>
        <taxon>Fungi</taxon>
        <taxon>Dikarya</taxon>
        <taxon>Ascomycota</taxon>
        <taxon>Pezizomycotina</taxon>
        <taxon>Sordariomycetes</taxon>
        <taxon>Sordariomycetidae</taxon>
        <taxon>Sordariales</taxon>
        <taxon>Chaetomiaceae</taxon>
        <taxon>Staphylotrichum</taxon>
    </lineage>
</organism>
<feature type="binding site" evidence="9">
    <location>
        <position position="183"/>
    </location>
    <ligand>
        <name>substrate</name>
    </ligand>
</feature>
<feature type="chain" id="PRO_5042661431" description="Glucanase" evidence="12">
    <location>
        <begin position="18"/>
        <end position="494"/>
    </location>
</feature>
<evidence type="ECO:0000256" key="12">
    <source>
        <dbReference type="RuleBase" id="RU361186"/>
    </source>
</evidence>
<feature type="binding site" evidence="9">
    <location>
        <position position="443"/>
    </location>
    <ligand>
        <name>substrate</name>
    </ligand>
</feature>
<dbReference type="FunFam" id="3.20.20.40:FF:000001">
    <property type="entry name" value="Glucanase"/>
    <property type="match status" value="1"/>
</dbReference>
<evidence type="ECO:0000256" key="3">
    <source>
        <dbReference type="ARBA" id="ARBA00023001"/>
    </source>
</evidence>
<evidence type="ECO:0000256" key="10">
    <source>
        <dbReference type="PROSITE-ProRule" id="PRU10056"/>
    </source>
</evidence>
<dbReference type="SUPFAM" id="SSF51989">
    <property type="entry name" value="Glycosyl hydrolases family 6, cellulases"/>
    <property type="match status" value="1"/>
</dbReference>
<dbReference type="AlphaFoldDB" id="A0AAN6MBD6"/>
<keyword evidence="1 12" id="KW-0732">Signal</keyword>
<keyword evidence="4" id="KW-1015">Disulfide bond</keyword>
<comment type="similarity">
    <text evidence="12">Belongs to the glycosyl hydrolase family 6.</text>
</comment>
<dbReference type="InterPro" id="IPR016288">
    <property type="entry name" value="Beta_cellobiohydrolase"/>
</dbReference>
<evidence type="ECO:0000256" key="2">
    <source>
        <dbReference type="ARBA" id="ARBA00022801"/>
    </source>
</evidence>
<keyword evidence="6 12" id="KW-0326">Glycosidase</keyword>
<dbReference type="GO" id="GO:0004553">
    <property type="term" value="F:hydrolase activity, hydrolyzing O-glycosyl compounds"/>
    <property type="evidence" value="ECO:0007669"/>
    <property type="project" value="InterPro"/>
</dbReference>
<sequence>MAAKLLLTAAFAATALAAPVVEERQNCGGSWVQCGGIGWSGATCCTSGNVCVYQNDWYSQCLPSSQVTTTSTKSSTTSKATSTSTSSRSSSTASNTSTTSSTTVTSSSTKTSTTTTVSVSTTSVPGGASSTASYTGNPFSGVQLWANSYYASEVSSLAIPSLTGAMATAAAAAAKVPSFQWLDRNVTISTLMANTLAEIRAANKAGANPPYAAQFVVYDLPDRDCAAAASNGEFSIANNGAANYKTYINAIRQLLITYSDIRTILVVEPDSLANMVTNLNVAKCSNAQQTYKDLVVYAIQQLNLPHVAMYLDAGHAGWLGWSANIQPAATLFASIYSTAGKPAAVRGLATNVANYNAWSIATAPSYTQGDSNYDEKHYIEAISPLLNSAGFPAQFITDTGRNGKQPTGQLQWGDWCNAIGTGFGVRPSANTGHSLLDAFAWIKPGGECDGTSNTTAARYDYHCGLADALQPAPEAGQWFQAYFVQLLTNANPAF</sequence>
<dbReference type="SUPFAM" id="SSF57180">
    <property type="entry name" value="Cellulose-binding domain"/>
    <property type="match status" value="1"/>
</dbReference>
<reference evidence="15" key="2">
    <citation type="submission" date="2023-05" db="EMBL/GenBank/DDBJ databases">
        <authorList>
            <consortium name="Lawrence Berkeley National Laboratory"/>
            <person name="Steindorff A."/>
            <person name="Hensen N."/>
            <person name="Bonometti L."/>
            <person name="Westerberg I."/>
            <person name="Brannstrom I.O."/>
            <person name="Guillou S."/>
            <person name="Cros-Aarteil S."/>
            <person name="Calhoun S."/>
            <person name="Haridas S."/>
            <person name="Kuo A."/>
            <person name="Mondo S."/>
            <person name="Pangilinan J."/>
            <person name="Riley R."/>
            <person name="Labutti K."/>
            <person name="Andreopoulos B."/>
            <person name="Lipzen A."/>
            <person name="Chen C."/>
            <person name="Yanf M."/>
            <person name="Daum C."/>
            <person name="Ng V."/>
            <person name="Clum A."/>
            <person name="Ohm R."/>
            <person name="Martin F."/>
            <person name="Silar P."/>
            <person name="Natvig D."/>
            <person name="Lalanne C."/>
            <person name="Gautier V."/>
            <person name="Ament-Velasquez S.L."/>
            <person name="Kruys A."/>
            <person name="Hutchinson M.I."/>
            <person name="Powell A.J."/>
            <person name="Barry K."/>
            <person name="Miller A.N."/>
            <person name="Grigoriev I.V."/>
            <person name="Debuchy R."/>
            <person name="Gladieux P."/>
            <person name="Thoren M.H."/>
            <person name="Johannesson H."/>
        </authorList>
    </citation>
    <scope>NUCLEOTIDE SEQUENCE</scope>
    <source>
        <strain evidence="15">CBS 103.79</strain>
    </source>
</reference>
<protein>
    <recommendedName>
        <fullName evidence="12">Glucanase</fullName>
        <ecNumber evidence="12">3.2.1.-</ecNumber>
    </recommendedName>
</protein>
<feature type="binding site" evidence="9">
    <location>
        <position position="181"/>
    </location>
    <ligand>
        <name>substrate</name>
    </ligand>
</feature>
<dbReference type="Proteomes" id="UP001303889">
    <property type="component" value="Unassembled WGS sequence"/>
</dbReference>
<dbReference type="InterPro" id="IPR035971">
    <property type="entry name" value="CBD_sf"/>
</dbReference>
<comment type="caution">
    <text evidence="15">The sequence shown here is derived from an EMBL/GenBank/DDBJ whole genome shotgun (WGS) entry which is preliminary data.</text>
</comment>
<feature type="binding site" evidence="9">
    <location>
        <position position="318"/>
    </location>
    <ligand>
        <name>substrate</name>
    </ligand>
</feature>
<accession>A0AAN6MBD6</accession>
<dbReference type="GO" id="GO:0030248">
    <property type="term" value="F:cellulose binding"/>
    <property type="evidence" value="ECO:0007669"/>
    <property type="project" value="InterPro"/>
</dbReference>
<dbReference type="PANTHER" id="PTHR34876:SF4">
    <property type="entry name" value="1,4-BETA-D-GLUCAN CELLOBIOHYDROLASE C-RELATED"/>
    <property type="match status" value="1"/>
</dbReference>
<feature type="domain" description="CBM1" evidence="14">
    <location>
        <begin position="26"/>
        <end position="62"/>
    </location>
</feature>
<dbReference type="InterPro" id="IPR036434">
    <property type="entry name" value="Beta_cellobiohydrolase_sf"/>
</dbReference>
<feature type="active site" evidence="10">
    <location>
        <position position="224"/>
    </location>
</feature>
<feature type="binding site" evidence="9">
    <location>
        <position position="354"/>
    </location>
    <ligand>
        <name>substrate</name>
    </ligand>
</feature>
<dbReference type="InterPro" id="IPR000254">
    <property type="entry name" value="CBD"/>
</dbReference>
<evidence type="ECO:0000256" key="1">
    <source>
        <dbReference type="ARBA" id="ARBA00022729"/>
    </source>
</evidence>
<keyword evidence="7 12" id="KW-0624">Polysaccharide degradation</keyword>